<sequence length="213" mass="23429">MPVFEDPSNQALLAKLQELGSINLWVRFVKLYAKAAWSGEEAQLFMKLTCGFSLNAKSSELEASNLDKKRVNDLKKEAAKHRRLLGLKKQDWGGIDPGVTQAVSAASGVWDQESCQVVADQLAWWKLTKDEVRQASGQNSARRDTHRWLVPIQHLAAASSASTSLEANLKHITVTLATWDTVWEVYLGPMQRCAASSSIAALPSESQPQPSGQ</sequence>
<dbReference type="EMBL" id="BLLF01002444">
    <property type="protein sequence ID" value="GFH24104.1"/>
    <property type="molecule type" value="Genomic_DNA"/>
</dbReference>
<reference evidence="1 2" key="1">
    <citation type="submission" date="2020-02" db="EMBL/GenBank/DDBJ databases">
        <title>Draft genome sequence of Haematococcus lacustris strain NIES-144.</title>
        <authorList>
            <person name="Morimoto D."/>
            <person name="Nakagawa S."/>
            <person name="Yoshida T."/>
            <person name="Sawayama S."/>
        </authorList>
    </citation>
    <scope>NUCLEOTIDE SEQUENCE [LARGE SCALE GENOMIC DNA]</scope>
    <source>
        <strain evidence="1 2">NIES-144</strain>
    </source>
</reference>
<organism evidence="1 2">
    <name type="scientific">Haematococcus lacustris</name>
    <name type="common">Green alga</name>
    <name type="synonym">Haematococcus pluvialis</name>
    <dbReference type="NCBI Taxonomy" id="44745"/>
    <lineage>
        <taxon>Eukaryota</taxon>
        <taxon>Viridiplantae</taxon>
        <taxon>Chlorophyta</taxon>
        <taxon>core chlorophytes</taxon>
        <taxon>Chlorophyceae</taxon>
        <taxon>CS clade</taxon>
        <taxon>Chlamydomonadales</taxon>
        <taxon>Haematococcaceae</taxon>
        <taxon>Haematococcus</taxon>
    </lineage>
</organism>
<gene>
    <name evidence="1" type="ORF">HaLaN_21831</name>
</gene>
<dbReference type="AlphaFoldDB" id="A0A699ZZA2"/>
<proteinExistence type="predicted"/>
<comment type="caution">
    <text evidence="1">The sequence shown here is derived from an EMBL/GenBank/DDBJ whole genome shotgun (WGS) entry which is preliminary data.</text>
</comment>
<accession>A0A699ZZA2</accession>
<keyword evidence="2" id="KW-1185">Reference proteome</keyword>
<dbReference type="Proteomes" id="UP000485058">
    <property type="component" value="Unassembled WGS sequence"/>
</dbReference>
<name>A0A699ZZA2_HAELA</name>
<evidence type="ECO:0000313" key="1">
    <source>
        <dbReference type="EMBL" id="GFH24104.1"/>
    </source>
</evidence>
<protein>
    <submittedName>
        <fullName evidence="1">Uncharacterized protein</fullName>
    </submittedName>
</protein>
<evidence type="ECO:0000313" key="2">
    <source>
        <dbReference type="Proteomes" id="UP000485058"/>
    </source>
</evidence>